<feature type="domain" description="Fe2OG dioxygenase" evidence="3">
    <location>
        <begin position="179"/>
        <end position="296"/>
    </location>
</feature>
<keyword evidence="2" id="KW-0560">Oxidoreductase</keyword>
<evidence type="ECO:0000259" key="3">
    <source>
        <dbReference type="PROSITE" id="PS51471"/>
    </source>
</evidence>
<dbReference type="InterPro" id="IPR005123">
    <property type="entry name" value="Oxoglu/Fe-dep_dioxygenase_dom"/>
</dbReference>
<dbReference type="Proteomes" id="UP001498476">
    <property type="component" value="Unassembled WGS sequence"/>
</dbReference>
<dbReference type="SUPFAM" id="SSF51197">
    <property type="entry name" value="Clavaminate synthase-like"/>
    <property type="match status" value="1"/>
</dbReference>
<keyword evidence="2" id="KW-0479">Metal-binding</keyword>
<protein>
    <recommendedName>
        <fullName evidence="3">Fe2OG dioxygenase domain-containing protein</fullName>
    </recommendedName>
</protein>
<dbReference type="InterPro" id="IPR044861">
    <property type="entry name" value="IPNS-like_FE2OG_OXY"/>
</dbReference>
<dbReference type="Gene3D" id="2.60.120.330">
    <property type="entry name" value="B-lactam Antibiotic, Isopenicillin N Synthase, Chain"/>
    <property type="match status" value="1"/>
</dbReference>
<sequence>MPVIDFAVLNSPSHGREREAALAELDKGFQTRGFVYLKNHSVPQEMVDEAFAWGRKLFALPLEVKLKAKHPASGAPEGHRGYAGEGIGHTTQMIFDEEKIEKAKTTSPERKETFEMGNPFPESGAAPNIWIPEADLPGFRAFQERWWAECIKLQQSLLVCLGEVLQLEDKQLLCKQQDRNDGHMSIMYYPSMPIAPLHSRRQRRLNAHTDYGGITLLFQDQVGGLEIHDGEVFRPVVPKHGTVVLNICDMLERQTNGRWKSALHQVAAPRETMMQKGFEPGGTVVDRLSIAYFGQPNPDVVIDVLPGCEKEGNWKPNMVGGWSESMTCYEWLEKRYKAEFYGGDGATGMK</sequence>
<gene>
    <name evidence="4" type="ORF">QQX98_004699</name>
</gene>
<evidence type="ECO:0000313" key="4">
    <source>
        <dbReference type="EMBL" id="KAK7417265.1"/>
    </source>
</evidence>
<dbReference type="Pfam" id="PF14226">
    <property type="entry name" value="DIOX_N"/>
    <property type="match status" value="1"/>
</dbReference>
<dbReference type="InterPro" id="IPR050231">
    <property type="entry name" value="Iron_ascorbate_oxido_reductase"/>
</dbReference>
<keyword evidence="2" id="KW-0408">Iron</keyword>
<dbReference type="InterPro" id="IPR027443">
    <property type="entry name" value="IPNS-like_sf"/>
</dbReference>
<accession>A0ABR1H830</accession>
<name>A0ABR1H830_9HYPO</name>
<organism evidence="4 5">
    <name type="scientific">Neonectria punicea</name>
    <dbReference type="NCBI Taxonomy" id="979145"/>
    <lineage>
        <taxon>Eukaryota</taxon>
        <taxon>Fungi</taxon>
        <taxon>Dikarya</taxon>
        <taxon>Ascomycota</taxon>
        <taxon>Pezizomycotina</taxon>
        <taxon>Sordariomycetes</taxon>
        <taxon>Hypocreomycetidae</taxon>
        <taxon>Hypocreales</taxon>
        <taxon>Nectriaceae</taxon>
        <taxon>Neonectria</taxon>
    </lineage>
</organism>
<keyword evidence="5" id="KW-1185">Reference proteome</keyword>
<dbReference type="PANTHER" id="PTHR47990">
    <property type="entry name" value="2-OXOGLUTARATE (2OG) AND FE(II)-DEPENDENT OXYGENASE SUPERFAMILY PROTEIN-RELATED"/>
    <property type="match status" value="1"/>
</dbReference>
<evidence type="ECO:0000313" key="5">
    <source>
        <dbReference type="Proteomes" id="UP001498476"/>
    </source>
</evidence>
<dbReference type="InterPro" id="IPR026992">
    <property type="entry name" value="DIOX_N"/>
</dbReference>
<evidence type="ECO:0000256" key="1">
    <source>
        <dbReference type="ARBA" id="ARBA00008056"/>
    </source>
</evidence>
<dbReference type="PROSITE" id="PS51471">
    <property type="entry name" value="FE2OG_OXY"/>
    <property type="match status" value="1"/>
</dbReference>
<comment type="caution">
    <text evidence="4">The sequence shown here is derived from an EMBL/GenBank/DDBJ whole genome shotgun (WGS) entry which is preliminary data.</text>
</comment>
<proteinExistence type="inferred from homology"/>
<comment type="similarity">
    <text evidence="1 2">Belongs to the iron/ascorbate-dependent oxidoreductase family.</text>
</comment>
<dbReference type="EMBL" id="JAZAVJ010000059">
    <property type="protein sequence ID" value="KAK7417265.1"/>
    <property type="molecule type" value="Genomic_DNA"/>
</dbReference>
<evidence type="ECO:0000256" key="2">
    <source>
        <dbReference type="RuleBase" id="RU003682"/>
    </source>
</evidence>
<dbReference type="Pfam" id="PF03171">
    <property type="entry name" value="2OG-FeII_Oxy"/>
    <property type="match status" value="1"/>
</dbReference>
<reference evidence="4 5" key="1">
    <citation type="journal article" date="2025" name="Microbiol. Resour. Announc.">
        <title>Draft genome sequences for Neonectria magnoliae and Neonectria punicea, canker pathogens of Liriodendron tulipifera and Acer saccharum in West Virginia.</title>
        <authorList>
            <person name="Petronek H.M."/>
            <person name="Kasson M.T."/>
            <person name="Metheny A.M."/>
            <person name="Stauder C.M."/>
            <person name="Lovett B."/>
            <person name="Lynch S.C."/>
            <person name="Garnas J.R."/>
            <person name="Kasson L.R."/>
            <person name="Stajich J.E."/>
        </authorList>
    </citation>
    <scope>NUCLEOTIDE SEQUENCE [LARGE SCALE GENOMIC DNA]</scope>
    <source>
        <strain evidence="4 5">NRRL 64653</strain>
    </source>
</reference>